<evidence type="ECO:0000313" key="3">
    <source>
        <dbReference type="Proteomes" id="UP001341840"/>
    </source>
</evidence>
<name>A0ABU6S3W0_9FABA</name>
<evidence type="ECO:0000313" key="2">
    <source>
        <dbReference type="EMBL" id="MED6130977.1"/>
    </source>
</evidence>
<dbReference type="Proteomes" id="UP001341840">
    <property type="component" value="Unassembled WGS sequence"/>
</dbReference>
<organism evidence="2 3">
    <name type="scientific">Stylosanthes scabra</name>
    <dbReference type="NCBI Taxonomy" id="79078"/>
    <lineage>
        <taxon>Eukaryota</taxon>
        <taxon>Viridiplantae</taxon>
        <taxon>Streptophyta</taxon>
        <taxon>Embryophyta</taxon>
        <taxon>Tracheophyta</taxon>
        <taxon>Spermatophyta</taxon>
        <taxon>Magnoliopsida</taxon>
        <taxon>eudicotyledons</taxon>
        <taxon>Gunneridae</taxon>
        <taxon>Pentapetalae</taxon>
        <taxon>rosids</taxon>
        <taxon>fabids</taxon>
        <taxon>Fabales</taxon>
        <taxon>Fabaceae</taxon>
        <taxon>Papilionoideae</taxon>
        <taxon>50 kb inversion clade</taxon>
        <taxon>dalbergioids sensu lato</taxon>
        <taxon>Dalbergieae</taxon>
        <taxon>Pterocarpus clade</taxon>
        <taxon>Stylosanthes</taxon>
    </lineage>
</organism>
<reference evidence="2 3" key="1">
    <citation type="journal article" date="2023" name="Plants (Basel)">
        <title>Bridging the Gap: Combining Genomics and Transcriptomics Approaches to Understand Stylosanthes scabra, an Orphan Legume from the Brazilian Caatinga.</title>
        <authorList>
            <person name="Ferreira-Neto J.R.C."/>
            <person name="da Silva M.D."/>
            <person name="Binneck E."/>
            <person name="de Melo N.F."/>
            <person name="da Silva R.H."/>
            <person name="de Melo A.L.T.M."/>
            <person name="Pandolfi V."/>
            <person name="Bustamante F.O."/>
            <person name="Brasileiro-Vidal A.C."/>
            <person name="Benko-Iseppon A.M."/>
        </authorList>
    </citation>
    <scope>NUCLEOTIDE SEQUENCE [LARGE SCALE GENOMIC DNA]</scope>
    <source>
        <tissue evidence="2">Leaves</tissue>
    </source>
</reference>
<feature type="transmembrane region" description="Helical" evidence="1">
    <location>
        <begin position="12"/>
        <end position="30"/>
    </location>
</feature>
<sequence>MARKGSASSNAIILNLLIIMGMVICCVIGDESDNESISIPKEPYYYYLRRSSSLSNNKKAYIPELVECVRDCKKDYMEMMILIRGTAALRFVFFLNAKLSIGKIQPRFATVLHILWLSTTGNARQKFSTNLI</sequence>
<keyword evidence="1" id="KW-1133">Transmembrane helix</keyword>
<keyword evidence="3" id="KW-1185">Reference proteome</keyword>
<accession>A0ABU6S3W0</accession>
<protein>
    <submittedName>
        <fullName evidence="2">Uncharacterized protein</fullName>
    </submittedName>
</protein>
<keyword evidence="1" id="KW-0472">Membrane</keyword>
<keyword evidence="1" id="KW-0812">Transmembrane</keyword>
<feature type="transmembrane region" description="Helical" evidence="1">
    <location>
        <begin position="79"/>
        <end position="97"/>
    </location>
</feature>
<evidence type="ECO:0000256" key="1">
    <source>
        <dbReference type="SAM" id="Phobius"/>
    </source>
</evidence>
<dbReference type="EMBL" id="JASCZI010060427">
    <property type="protein sequence ID" value="MED6130977.1"/>
    <property type="molecule type" value="Genomic_DNA"/>
</dbReference>
<comment type="caution">
    <text evidence="2">The sequence shown here is derived from an EMBL/GenBank/DDBJ whole genome shotgun (WGS) entry which is preliminary data.</text>
</comment>
<proteinExistence type="predicted"/>
<gene>
    <name evidence="2" type="ORF">PIB30_005931</name>
</gene>